<reference evidence="3" key="1">
    <citation type="journal article" date="2019" name="Int. J. Syst. Evol. Microbiol.">
        <title>The Global Catalogue of Microorganisms (GCM) 10K type strain sequencing project: providing services to taxonomists for standard genome sequencing and annotation.</title>
        <authorList>
            <consortium name="The Broad Institute Genomics Platform"/>
            <consortium name="The Broad Institute Genome Sequencing Center for Infectious Disease"/>
            <person name="Wu L."/>
            <person name="Ma J."/>
        </authorList>
    </citation>
    <scope>NUCLEOTIDE SEQUENCE [LARGE SCALE GENOMIC DNA]</scope>
    <source>
        <strain evidence="3">KCTC 42644</strain>
    </source>
</reference>
<gene>
    <name evidence="2" type="ORF">ACFOMD_15605</name>
</gene>
<dbReference type="InterPro" id="IPR021279">
    <property type="entry name" value="DUF2721"/>
</dbReference>
<dbReference type="EMBL" id="JBHRXV010000011">
    <property type="protein sequence ID" value="MFC3713997.1"/>
    <property type="molecule type" value="Genomic_DNA"/>
</dbReference>
<organism evidence="2 3">
    <name type="scientific">Sphingoaurantiacus capsulatus</name>
    <dbReference type="NCBI Taxonomy" id="1771310"/>
    <lineage>
        <taxon>Bacteria</taxon>
        <taxon>Pseudomonadati</taxon>
        <taxon>Pseudomonadota</taxon>
        <taxon>Alphaproteobacteria</taxon>
        <taxon>Sphingomonadales</taxon>
        <taxon>Sphingosinicellaceae</taxon>
        <taxon>Sphingoaurantiacus</taxon>
    </lineage>
</organism>
<evidence type="ECO:0000313" key="3">
    <source>
        <dbReference type="Proteomes" id="UP001595615"/>
    </source>
</evidence>
<evidence type="ECO:0000313" key="2">
    <source>
        <dbReference type="EMBL" id="MFC3713997.1"/>
    </source>
</evidence>
<dbReference type="RefSeq" id="WP_380863022.1">
    <property type="nucleotide sequence ID" value="NZ_JBHRXV010000011.1"/>
</dbReference>
<accession>A0ABV7XCV9</accession>
<dbReference type="Proteomes" id="UP001595615">
    <property type="component" value="Unassembled WGS sequence"/>
</dbReference>
<sequence length="155" mass="17117">MDESTVSDVAHVIQLAVAPVFLLAGIGSILNVMTARLGRVIDRARRLEAHLMELPEAERAKHIPELEILDRRMATAHWAIGCCVASALFVCLLVAILFLADMTERGSARVVAGLFTIAMGLIVVGLSLFLYEINIATRSVRVSRHLLPERKRRLH</sequence>
<proteinExistence type="predicted"/>
<evidence type="ECO:0000256" key="1">
    <source>
        <dbReference type="SAM" id="Phobius"/>
    </source>
</evidence>
<keyword evidence="1" id="KW-0812">Transmembrane</keyword>
<feature type="transmembrane region" description="Helical" evidence="1">
    <location>
        <begin position="78"/>
        <end position="99"/>
    </location>
</feature>
<keyword evidence="1" id="KW-0472">Membrane</keyword>
<feature type="transmembrane region" description="Helical" evidence="1">
    <location>
        <begin position="12"/>
        <end position="33"/>
    </location>
</feature>
<protein>
    <submittedName>
        <fullName evidence="2">DUF2721 domain-containing protein</fullName>
    </submittedName>
</protein>
<comment type="caution">
    <text evidence="2">The sequence shown here is derived from an EMBL/GenBank/DDBJ whole genome shotgun (WGS) entry which is preliminary data.</text>
</comment>
<feature type="transmembrane region" description="Helical" evidence="1">
    <location>
        <begin position="111"/>
        <end position="131"/>
    </location>
</feature>
<dbReference type="Pfam" id="PF11026">
    <property type="entry name" value="DUF2721"/>
    <property type="match status" value="1"/>
</dbReference>
<keyword evidence="1" id="KW-1133">Transmembrane helix</keyword>
<keyword evidence="3" id="KW-1185">Reference proteome</keyword>
<name>A0ABV7XCV9_9SPHN</name>